<evidence type="ECO:0000313" key="3">
    <source>
        <dbReference type="Proteomes" id="UP000198373"/>
    </source>
</evidence>
<reference evidence="3" key="1">
    <citation type="submission" date="2017-06" db="EMBL/GenBank/DDBJ databases">
        <authorList>
            <person name="Varghese N."/>
            <person name="Submissions S."/>
        </authorList>
    </citation>
    <scope>NUCLEOTIDE SEQUENCE [LARGE SCALE GENOMIC DNA]</scope>
    <source>
        <strain evidence="3">DSM 46839</strain>
    </source>
</reference>
<sequence>MLVRWPAAQMAHSITSAVLAGHSRFLAGVAEEHLGVPEDDFWALVRDALLGWRAGHPDRAAEFDALGLLAPEVGRVALNREHRTGGGFHDRAERDAAPDVVHGSVPNPVAAVPAGVPA</sequence>
<proteinExistence type="predicted"/>
<protein>
    <submittedName>
        <fullName evidence="2">Ferric iron reductase FhuF-like transporter</fullName>
    </submittedName>
</protein>
<dbReference type="InterPro" id="IPR022770">
    <property type="entry name" value="IucA/IucC-like_C"/>
</dbReference>
<evidence type="ECO:0000259" key="1">
    <source>
        <dbReference type="Pfam" id="PF06276"/>
    </source>
</evidence>
<name>A0A239C809_9ACTN</name>
<dbReference type="GO" id="GO:0003824">
    <property type="term" value="F:catalytic activity"/>
    <property type="evidence" value="ECO:0007669"/>
    <property type="project" value="UniProtKB-ARBA"/>
</dbReference>
<dbReference type="AlphaFoldDB" id="A0A239C809"/>
<feature type="domain" description="Aerobactin siderophore biosynthesis IucA/IucC-like C-terminal" evidence="1">
    <location>
        <begin position="8"/>
        <end position="81"/>
    </location>
</feature>
<dbReference type="Pfam" id="PF06276">
    <property type="entry name" value="FhuF"/>
    <property type="match status" value="1"/>
</dbReference>
<dbReference type="Proteomes" id="UP000198373">
    <property type="component" value="Unassembled WGS sequence"/>
</dbReference>
<accession>A0A239C809</accession>
<keyword evidence="3" id="KW-1185">Reference proteome</keyword>
<dbReference type="EMBL" id="FZOO01000002">
    <property type="protein sequence ID" value="SNS15523.1"/>
    <property type="molecule type" value="Genomic_DNA"/>
</dbReference>
<dbReference type="Gene3D" id="1.10.510.40">
    <property type="match status" value="1"/>
</dbReference>
<organism evidence="2 3">
    <name type="scientific">Geodermatophilus pulveris</name>
    <dbReference type="NCBI Taxonomy" id="1564159"/>
    <lineage>
        <taxon>Bacteria</taxon>
        <taxon>Bacillati</taxon>
        <taxon>Actinomycetota</taxon>
        <taxon>Actinomycetes</taxon>
        <taxon>Geodermatophilales</taxon>
        <taxon>Geodermatophilaceae</taxon>
        <taxon>Geodermatophilus</taxon>
    </lineage>
</organism>
<gene>
    <name evidence="2" type="ORF">SAMN06893096_102264</name>
</gene>
<evidence type="ECO:0000313" key="2">
    <source>
        <dbReference type="EMBL" id="SNS15523.1"/>
    </source>
</evidence>